<dbReference type="SUPFAM" id="SSF111418">
    <property type="entry name" value="Hormone receptor domain"/>
    <property type="match status" value="1"/>
</dbReference>
<dbReference type="GO" id="GO:0005886">
    <property type="term" value="C:plasma membrane"/>
    <property type="evidence" value="ECO:0007669"/>
    <property type="project" value="UniProtKB-SubCell"/>
</dbReference>
<evidence type="ECO:0000256" key="12">
    <source>
        <dbReference type="SAM" id="SignalP"/>
    </source>
</evidence>
<dbReference type="GO" id="GO:0017046">
    <property type="term" value="F:peptide hormone binding"/>
    <property type="evidence" value="ECO:0007669"/>
    <property type="project" value="TreeGrafter"/>
</dbReference>
<evidence type="ECO:0000313" key="15">
    <source>
        <dbReference type="EMBL" id="KAK3578748.1"/>
    </source>
</evidence>
<dbReference type="GO" id="GO:0007166">
    <property type="term" value="P:cell surface receptor signaling pathway"/>
    <property type="evidence" value="ECO:0007669"/>
    <property type="project" value="InterPro"/>
</dbReference>
<dbReference type="InterPro" id="IPR036445">
    <property type="entry name" value="GPCR_2_extracell_dom_sf"/>
</dbReference>
<name>A0AAE0RSL4_9BIVA</name>
<dbReference type="PROSITE" id="PS50227">
    <property type="entry name" value="G_PROTEIN_RECEP_F2_3"/>
    <property type="match status" value="1"/>
</dbReference>
<dbReference type="EMBL" id="JAEAOA010000635">
    <property type="protein sequence ID" value="KAK3578748.1"/>
    <property type="molecule type" value="Genomic_DNA"/>
</dbReference>
<dbReference type="PRINTS" id="PR00249">
    <property type="entry name" value="GPCRSECRETIN"/>
</dbReference>
<comment type="similarity">
    <text evidence="2">Belongs to the G-protein coupled receptor 2 family.</text>
</comment>
<evidence type="ECO:0000256" key="2">
    <source>
        <dbReference type="ARBA" id="ARBA00005314"/>
    </source>
</evidence>
<dbReference type="Pfam" id="PF00002">
    <property type="entry name" value="7tm_2"/>
    <property type="match status" value="1"/>
</dbReference>
<keyword evidence="16" id="KW-1185">Reference proteome</keyword>
<evidence type="ECO:0000256" key="9">
    <source>
        <dbReference type="ARBA" id="ARBA00023180"/>
    </source>
</evidence>
<evidence type="ECO:0000256" key="11">
    <source>
        <dbReference type="SAM" id="Phobius"/>
    </source>
</evidence>
<dbReference type="PROSITE" id="PS50261">
    <property type="entry name" value="G_PROTEIN_RECEP_F2_4"/>
    <property type="match status" value="1"/>
</dbReference>
<feature type="domain" description="G-protein coupled receptors family 2 profile 2" evidence="14">
    <location>
        <begin position="150"/>
        <end position="419"/>
    </location>
</feature>
<feature type="transmembrane region" description="Helical" evidence="11">
    <location>
        <begin position="316"/>
        <end position="336"/>
    </location>
</feature>
<feature type="transmembrane region" description="Helical" evidence="11">
    <location>
        <begin position="276"/>
        <end position="296"/>
    </location>
</feature>
<dbReference type="Gene3D" id="1.20.1070.10">
    <property type="entry name" value="Rhodopsin 7-helix transmembrane proteins"/>
    <property type="match status" value="1"/>
</dbReference>
<keyword evidence="5 11" id="KW-1133">Transmembrane helix</keyword>
<dbReference type="InterPro" id="IPR001879">
    <property type="entry name" value="GPCR_2_extracellular_dom"/>
</dbReference>
<dbReference type="GO" id="GO:0008528">
    <property type="term" value="F:G protein-coupled peptide receptor activity"/>
    <property type="evidence" value="ECO:0007669"/>
    <property type="project" value="TreeGrafter"/>
</dbReference>
<dbReference type="GO" id="GO:0007188">
    <property type="term" value="P:adenylate cyclase-modulating G protein-coupled receptor signaling pathway"/>
    <property type="evidence" value="ECO:0007669"/>
    <property type="project" value="TreeGrafter"/>
</dbReference>
<keyword evidence="6" id="KW-0297">G-protein coupled receptor</keyword>
<feature type="transmembrane region" description="Helical" evidence="11">
    <location>
        <begin position="184"/>
        <end position="202"/>
    </location>
</feature>
<comment type="caution">
    <text evidence="15">The sequence shown here is derived from an EMBL/GenBank/DDBJ whole genome shotgun (WGS) entry which is preliminary data.</text>
</comment>
<comment type="subcellular location">
    <subcellularLocation>
        <location evidence="1">Cell membrane</location>
        <topology evidence="1">Multi-pass membrane protein</topology>
    </subcellularLocation>
</comment>
<keyword evidence="3" id="KW-1003">Cell membrane</keyword>
<evidence type="ECO:0000256" key="8">
    <source>
        <dbReference type="ARBA" id="ARBA00023170"/>
    </source>
</evidence>
<feature type="transmembrane region" description="Helical" evidence="11">
    <location>
        <begin position="364"/>
        <end position="385"/>
    </location>
</feature>
<evidence type="ECO:0000256" key="4">
    <source>
        <dbReference type="ARBA" id="ARBA00022692"/>
    </source>
</evidence>
<dbReference type="InterPro" id="IPR017983">
    <property type="entry name" value="GPCR_2_secretin-like_CS"/>
</dbReference>
<keyword evidence="4 11" id="KW-0812">Transmembrane</keyword>
<evidence type="ECO:0000256" key="6">
    <source>
        <dbReference type="ARBA" id="ARBA00023040"/>
    </source>
</evidence>
<sequence length="626" mass="72007">MYYSNRILLITTIVLWQDTRADDNIASYPHYDQEKLLIKKWEECMERIHNDPVTTSGSYCNRTWDNLSCWPDTPAGTNAIQPCPSYINGFTTGENATRNCLPNGTWFVNPLYPNQTTGWTDYGACFNISLPDIDLNTGVPGIFKDNIKALSLMYNIGYSLSLVSLVIAVGIMLYFRRLRCNRNIIHVHMFMSFILRAVISLVRDTVMVQGLGFPGDIAFKENGNIYFLETGSHWQCKFFFTIFQYSLSANYIWIFIEGAYLHMLINVAVFSQKHRIIWYIVFGWGFPWLFIIPWALARYFLDNTLCWNTHQGDIIWIIKGPITAAIVINFGFYVNIIRVLFTKLTSTPCPDAKKYRYRRLAKSVLVLIPAFGAYYIVFVCITYLPPRLDDIAMIAILYSEMFFNSYGGFIIALLFCFLNSEVRYEIKKAWYRYSVRGGVCTKTFSFFSHRGRGGYSIRPTQNGGRESHPGSQITTLYDMGESRKGSRPENIALLNVNDDNCAKHEDKSNHMCETKLVNLKDTSDDYKGVDFSKTLTNGTNICPEIASKFKANSSETGKYNRHTPEISNEIISVQIEKSVYVMNSEECERNIRSKSDARELEINTDKDDFSYVDDDVKRSEKYMCQI</sequence>
<gene>
    <name evidence="15" type="ORF">CHS0354_010131</name>
</gene>
<feature type="domain" description="G-protein coupled receptors family 2 profile 1" evidence="13">
    <location>
        <begin position="43"/>
        <end position="129"/>
    </location>
</feature>
<evidence type="ECO:0000259" key="14">
    <source>
        <dbReference type="PROSITE" id="PS50261"/>
    </source>
</evidence>
<reference evidence="15" key="3">
    <citation type="submission" date="2023-05" db="EMBL/GenBank/DDBJ databases">
        <authorList>
            <person name="Smith C.H."/>
        </authorList>
    </citation>
    <scope>NUCLEOTIDE SEQUENCE</scope>
    <source>
        <strain evidence="15">CHS0354</strain>
        <tissue evidence="15">Mantle</tissue>
    </source>
</reference>
<dbReference type="PANTHER" id="PTHR45620:SF1">
    <property type="entry name" value="G-PROTEIN COUPLED RECEPTORS FAMILY 2 PROFILE 2 DOMAIN-CONTAINING PROTEIN"/>
    <property type="match status" value="1"/>
</dbReference>
<feature type="signal peptide" evidence="12">
    <location>
        <begin position="1"/>
        <end position="21"/>
    </location>
</feature>
<dbReference type="PROSITE" id="PS00649">
    <property type="entry name" value="G_PROTEIN_RECEP_F2_1"/>
    <property type="match status" value="1"/>
</dbReference>
<keyword evidence="9" id="KW-0325">Glycoprotein</keyword>
<dbReference type="InterPro" id="IPR017981">
    <property type="entry name" value="GPCR_2-like_7TM"/>
</dbReference>
<evidence type="ECO:0000256" key="1">
    <source>
        <dbReference type="ARBA" id="ARBA00004651"/>
    </source>
</evidence>
<dbReference type="InterPro" id="IPR000832">
    <property type="entry name" value="GPCR_2_secretin-like"/>
</dbReference>
<evidence type="ECO:0000256" key="7">
    <source>
        <dbReference type="ARBA" id="ARBA00023136"/>
    </source>
</evidence>
<dbReference type="PANTHER" id="PTHR45620">
    <property type="entry name" value="PDF RECEPTOR-LIKE PROTEIN-RELATED"/>
    <property type="match status" value="1"/>
</dbReference>
<organism evidence="15 16">
    <name type="scientific">Potamilus streckersoni</name>
    <dbReference type="NCBI Taxonomy" id="2493646"/>
    <lineage>
        <taxon>Eukaryota</taxon>
        <taxon>Metazoa</taxon>
        <taxon>Spiralia</taxon>
        <taxon>Lophotrochozoa</taxon>
        <taxon>Mollusca</taxon>
        <taxon>Bivalvia</taxon>
        <taxon>Autobranchia</taxon>
        <taxon>Heteroconchia</taxon>
        <taxon>Palaeoheterodonta</taxon>
        <taxon>Unionida</taxon>
        <taxon>Unionoidea</taxon>
        <taxon>Unionidae</taxon>
        <taxon>Ambleminae</taxon>
        <taxon>Lampsilini</taxon>
        <taxon>Potamilus</taxon>
    </lineage>
</organism>
<feature type="transmembrane region" description="Helical" evidence="11">
    <location>
        <begin position="391"/>
        <end position="418"/>
    </location>
</feature>
<dbReference type="SMART" id="SM00008">
    <property type="entry name" value="HormR"/>
    <property type="match status" value="1"/>
</dbReference>
<reference evidence="15" key="2">
    <citation type="journal article" date="2021" name="Genome Biol. Evol.">
        <title>Developing a high-quality reference genome for a parasitic bivalve with doubly uniparental inheritance (Bivalvia: Unionida).</title>
        <authorList>
            <person name="Smith C.H."/>
        </authorList>
    </citation>
    <scope>NUCLEOTIDE SEQUENCE</scope>
    <source>
        <strain evidence="15">CHS0354</strain>
        <tissue evidence="15">Mantle</tissue>
    </source>
</reference>
<dbReference type="Gene3D" id="4.10.1240.10">
    <property type="entry name" value="GPCR, family 2, extracellular hormone receptor domain"/>
    <property type="match status" value="1"/>
</dbReference>
<protein>
    <submittedName>
        <fullName evidence="15">Uncharacterized protein</fullName>
    </submittedName>
</protein>
<feature type="transmembrane region" description="Helical" evidence="11">
    <location>
        <begin position="152"/>
        <end position="175"/>
    </location>
</feature>
<proteinExistence type="inferred from homology"/>
<feature type="transmembrane region" description="Helical" evidence="11">
    <location>
        <begin position="251"/>
        <end position="269"/>
    </location>
</feature>
<keyword evidence="10" id="KW-0807">Transducer</keyword>
<dbReference type="Proteomes" id="UP001195483">
    <property type="component" value="Unassembled WGS sequence"/>
</dbReference>
<evidence type="ECO:0000259" key="13">
    <source>
        <dbReference type="PROSITE" id="PS50227"/>
    </source>
</evidence>
<feature type="chain" id="PRO_5041982204" evidence="12">
    <location>
        <begin position="22"/>
        <end position="626"/>
    </location>
</feature>
<evidence type="ECO:0000256" key="10">
    <source>
        <dbReference type="ARBA" id="ARBA00023224"/>
    </source>
</evidence>
<dbReference type="AlphaFoldDB" id="A0AAE0RSL4"/>
<evidence type="ECO:0000256" key="3">
    <source>
        <dbReference type="ARBA" id="ARBA00022475"/>
    </source>
</evidence>
<evidence type="ECO:0000256" key="5">
    <source>
        <dbReference type="ARBA" id="ARBA00022989"/>
    </source>
</evidence>
<keyword evidence="8" id="KW-0675">Receptor</keyword>
<reference evidence="15" key="1">
    <citation type="journal article" date="2021" name="Genome Biol. Evol.">
        <title>A High-Quality Reference Genome for a Parasitic Bivalve with Doubly Uniparental Inheritance (Bivalvia: Unionida).</title>
        <authorList>
            <person name="Smith C.H."/>
        </authorList>
    </citation>
    <scope>NUCLEOTIDE SEQUENCE</scope>
    <source>
        <strain evidence="15">CHS0354</strain>
    </source>
</reference>
<evidence type="ECO:0000313" key="16">
    <source>
        <dbReference type="Proteomes" id="UP001195483"/>
    </source>
</evidence>
<dbReference type="SUPFAM" id="SSF81321">
    <property type="entry name" value="Family A G protein-coupled receptor-like"/>
    <property type="match status" value="1"/>
</dbReference>
<keyword evidence="7 11" id="KW-0472">Membrane</keyword>
<dbReference type="InterPro" id="IPR050332">
    <property type="entry name" value="GPCR_2"/>
</dbReference>
<accession>A0AAE0RSL4</accession>
<dbReference type="Pfam" id="PF02793">
    <property type="entry name" value="HRM"/>
    <property type="match status" value="1"/>
</dbReference>
<keyword evidence="12" id="KW-0732">Signal</keyword>